<accession>A0A8S0XX96</accession>
<reference evidence="1 2" key="1">
    <citation type="submission" date="2020-01" db="EMBL/GenBank/DDBJ databases">
        <authorList>
            <person name="Gupta K D."/>
        </authorList>
    </citation>
    <scope>NUCLEOTIDE SEQUENCE [LARGE SCALE GENOMIC DNA]</scope>
</reference>
<dbReference type="AlphaFoldDB" id="A0A8S0XX96"/>
<dbReference type="EMBL" id="CACVBS010000061">
    <property type="protein sequence ID" value="CAA7267591.1"/>
    <property type="molecule type" value="Genomic_DNA"/>
</dbReference>
<protein>
    <submittedName>
        <fullName evidence="1">Uncharacterized protein</fullName>
    </submittedName>
</protein>
<organism evidence="1 2">
    <name type="scientific">Cyclocybe aegerita</name>
    <name type="common">Black poplar mushroom</name>
    <name type="synonym">Agrocybe aegerita</name>
    <dbReference type="NCBI Taxonomy" id="1973307"/>
    <lineage>
        <taxon>Eukaryota</taxon>
        <taxon>Fungi</taxon>
        <taxon>Dikarya</taxon>
        <taxon>Basidiomycota</taxon>
        <taxon>Agaricomycotina</taxon>
        <taxon>Agaricomycetes</taxon>
        <taxon>Agaricomycetidae</taxon>
        <taxon>Agaricales</taxon>
        <taxon>Agaricineae</taxon>
        <taxon>Bolbitiaceae</taxon>
        <taxon>Cyclocybe</taxon>
    </lineage>
</organism>
<evidence type="ECO:0000313" key="2">
    <source>
        <dbReference type="Proteomes" id="UP000467700"/>
    </source>
</evidence>
<name>A0A8S0XX96_CYCAE</name>
<evidence type="ECO:0000313" key="1">
    <source>
        <dbReference type="EMBL" id="CAA7267591.1"/>
    </source>
</evidence>
<gene>
    <name evidence="1" type="ORF">AAE3_LOCUS9830</name>
</gene>
<proteinExistence type="predicted"/>
<sequence>MFNIIDLCSSPPPGTPLPLKTSYNPRAGRIQGQPLSHAQHLPSRCMPLPFNRDGGGLANKQCNEHQGWRSGRSRQVYELRHSEYEGQTHKICGLTVSLVMPTQPPLLYPIPGQSALSVPPQTTLVHPPSITHGNTTIAHFALANTARFALGPHLALANTACRTLANTTHFPLATTPHLALAPHPSSRPH</sequence>
<dbReference type="Proteomes" id="UP000467700">
    <property type="component" value="Unassembled WGS sequence"/>
</dbReference>
<comment type="caution">
    <text evidence="1">The sequence shown here is derived from an EMBL/GenBank/DDBJ whole genome shotgun (WGS) entry which is preliminary data.</text>
</comment>
<keyword evidence="2" id="KW-1185">Reference proteome</keyword>